<dbReference type="EMBL" id="JAUSYY010000001">
    <property type="protein sequence ID" value="MDQ0893509.1"/>
    <property type="molecule type" value="Genomic_DNA"/>
</dbReference>
<organism evidence="6 7">
    <name type="scientific">Agromyces ramosus</name>
    <dbReference type="NCBI Taxonomy" id="33879"/>
    <lineage>
        <taxon>Bacteria</taxon>
        <taxon>Bacillati</taxon>
        <taxon>Actinomycetota</taxon>
        <taxon>Actinomycetes</taxon>
        <taxon>Micrococcales</taxon>
        <taxon>Microbacteriaceae</taxon>
        <taxon>Agromyces</taxon>
    </lineage>
</organism>
<dbReference type="InterPro" id="IPR000914">
    <property type="entry name" value="SBP_5_dom"/>
</dbReference>
<feature type="signal peptide" evidence="4">
    <location>
        <begin position="1"/>
        <end position="25"/>
    </location>
</feature>
<feature type="chain" id="PRO_5045134542" evidence="4">
    <location>
        <begin position="26"/>
        <end position="544"/>
    </location>
</feature>
<evidence type="ECO:0000259" key="5">
    <source>
        <dbReference type="Pfam" id="PF00496"/>
    </source>
</evidence>
<dbReference type="InterPro" id="IPR039424">
    <property type="entry name" value="SBP_5"/>
</dbReference>
<dbReference type="InterPro" id="IPR030678">
    <property type="entry name" value="Peptide/Ni-bd"/>
</dbReference>
<dbReference type="Gene3D" id="3.90.76.10">
    <property type="entry name" value="Dipeptide-binding Protein, Domain 1"/>
    <property type="match status" value="1"/>
</dbReference>
<keyword evidence="2" id="KW-0813">Transport</keyword>
<comment type="caution">
    <text evidence="6">The sequence shown here is derived from an EMBL/GenBank/DDBJ whole genome shotgun (WGS) entry which is preliminary data.</text>
</comment>
<accession>A0ABU0R5Z6</accession>
<evidence type="ECO:0000256" key="1">
    <source>
        <dbReference type="ARBA" id="ARBA00005695"/>
    </source>
</evidence>
<keyword evidence="7" id="KW-1185">Reference proteome</keyword>
<dbReference type="Gene3D" id="3.40.190.10">
    <property type="entry name" value="Periplasmic binding protein-like II"/>
    <property type="match status" value="1"/>
</dbReference>
<evidence type="ECO:0000256" key="2">
    <source>
        <dbReference type="ARBA" id="ARBA00022448"/>
    </source>
</evidence>
<dbReference type="SUPFAM" id="SSF53850">
    <property type="entry name" value="Periplasmic binding protein-like II"/>
    <property type="match status" value="1"/>
</dbReference>
<dbReference type="Gene3D" id="3.10.105.10">
    <property type="entry name" value="Dipeptide-binding Protein, Domain 3"/>
    <property type="match status" value="1"/>
</dbReference>
<dbReference type="PANTHER" id="PTHR30290:SF9">
    <property type="entry name" value="OLIGOPEPTIDE-BINDING PROTEIN APPA"/>
    <property type="match status" value="1"/>
</dbReference>
<feature type="domain" description="Solute-binding protein family 5" evidence="5">
    <location>
        <begin position="98"/>
        <end position="462"/>
    </location>
</feature>
<sequence length="544" mass="57972">MFTPKTMFAAASIATAALLLTACTADDTTDTQSGLSLDLENLATTTTPGTEPVDEVKWNLPYEPMSLDPIFGFNYAENTVTANLCESLVRMKPDLSTEPGLATNVAQPDDTTLVYTIRDGVTFWNGNPLTAEDVAYSLQRQVGETATSYFASYFVNVDSVEVTGPSEVTVKLKQPDVLFAQAMGTAAGAIVEKAAAEAAGEAFGTPDGGLQCTGPFSLEAWNSGRSIQLAANPGYWDATLAPKVQRLSFSFIADESTAVNALRTGDVDGQFFYLPPAGLSQLENGDEVTTTYGESLVFWTMITTNLTGGLADERIRQALSLAIDRKGLAKVVFQGAAVPATTLAGPGYWGYETDAFATAFEEFSADADLEQAKQLVAEAGAPAEPIVLAVQGSSAVHEQTANLIQAAGQAIGLKIESKVIPVEQFGNLYFDENAREGLDGFFTTNYGNFADPLDVYTMFHTADSHNYSGWDGADEQLAAARRTTDPAERAELVIEAQEHITKGLSWIPLAYEPVTLVQNTRISGATASFAYLYAPWAATIGGVK</sequence>
<evidence type="ECO:0000256" key="4">
    <source>
        <dbReference type="SAM" id="SignalP"/>
    </source>
</evidence>
<dbReference type="Pfam" id="PF00496">
    <property type="entry name" value="SBP_bac_5"/>
    <property type="match status" value="1"/>
</dbReference>
<dbReference type="RefSeq" id="WP_307039988.1">
    <property type="nucleotide sequence ID" value="NZ_JAUSYY010000001.1"/>
</dbReference>
<keyword evidence="3 4" id="KW-0732">Signal</keyword>
<proteinExistence type="inferred from homology"/>
<comment type="similarity">
    <text evidence="1">Belongs to the bacterial solute-binding protein 5 family.</text>
</comment>
<name>A0ABU0R5Z6_9MICO</name>
<evidence type="ECO:0000256" key="3">
    <source>
        <dbReference type="ARBA" id="ARBA00022729"/>
    </source>
</evidence>
<reference evidence="6 7" key="1">
    <citation type="submission" date="2023-07" db="EMBL/GenBank/DDBJ databases">
        <title>Comparative genomics of wheat-associated soil bacteria to identify genetic determinants of phenazine resistance.</title>
        <authorList>
            <person name="Mouncey N."/>
        </authorList>
    </citation>
    <scope>NUCLEOTIDE SEQUENCE [LARGE SCALE GENOMIC DNA]</scope>
    <source>
        <strain evidence="6 7">V3I3</strain>
    </source>
</reference>
<dbReference type="Proteomes" id="UP001239083">
    <property type="component" value="Unassembled WGS sequence"/>
</dbReference>
<evidence type="ECO:0000313" key="7">
    <source>
        <dbReference type="Proteomes" id="UP001239083"/>
    </source>
</evidence>
<dbReference type="PROSITE" id="PS51257">
    <property type="entry name" value="PROKAR_LIPOPROTEIN"/>
    <property type="match status" value="1"/>
</dbReference>
<dbReference type="PIRSF" id="PIRSF002741">
    <property type="entry name" value="MppA"/>
    <property type="match status" value="1"/>
</dbReference>
<gene>
    <name evidence="6" type="ORF">QFZ26_001064</name>
</gene>
<dbReference type="CDD" id="cd00995">
    <property type="entry name" value="PBP2_NikA_DppA_OppA_like"/>
    <property type="match status" value="1"/>
</dbReference>
<protein>
    <submittedName>
        <fullName evidence="6">Peptide/nickel transport system substrate-binding protein</fullName>
    </submittedName>
</protein>
<dbReference type="PANTHER" id="PTHR30290">
    <property type="entry name" value="PERIPLASMIC BINDING COMPONENT OF ABC TRANSPORTER"/>
    <property type="match status" value="1"/>
</dbReference>
<evidence type="ECO:0000313" key="6">
    <source>
        <dbReference type="EMBL" id="MDQ0893509.1"/>
    </source>
</evidence>